<name>A0ABW1ACR0_9ACTN</name>
<proteinExistence type="predicted"/>
<reference evidence="4" key="1">
    <citation type="journal article" date="2019" name="Int. J. Syst. Evol. Microbiol.">
        <title>The Global Catalogue of Microorganisms (GCM) 10K type strain sequencing project: providing services to taxonomists for standard genome sequencing and annotation.</title>
        <authorList>
            <consortium name="The Broad Institute Genomics Platform"/>
            <consortium name="The Broad Institute Genome Sequencing Center for Infectious Disease"/>
            <person name="Wu L."/>
            <person name="Ma J."/>
        </authorList>
    </citation>
    <scope>NUCLEOTIDE SEQUENCE [LARGE SCALE GENOMIC DNA]</scope>
    <source>
        <strain evidence="4">KCTC 42087</strain>
    </source>
</reference>
<dbReference type="PANTHER" id="PTHR36222:SF1">
    <property type="entry name" value="SERINE PROTEASE INHIBITOR RV3364C"/>
    <property type="match status" value="1"/>
</dbReference>
<evidence type="ECO:0000256" key="1">
    <source>
        <dbReference type="SAM" id="MobiDB-lite"/>
    </source>
</evidence>
<dbReference type="InterPro" id="IPR004942">
    <property type="entry name" value="Roadblock/LAMTOR2_dom"/>
</dbReference>
<sequence>MTRQRMAGDFSWLLDELVDRVGEVQQAVLLSRDGLLMGASRGVSREEAEHIAALSSGFHSLARGAREHFGKDEVRQTIVEMNDALFFICAAGSGSCLAVLADAGGNTGLVGYEMAMLVKRVRKQLAATPRSDSAPGSDPADAGASPGMAGSSRDAI</sequence>
<dbReference type="SMART" id="SM00960">
    <property type="entry name" value="Robl_LC7"/>
    <property type="match status" value="1"/>
</dbReference>
<evidence type="ECO:0000313" key="3">
    <source>
        <dbReference type="EMBL" id="MFC5751430.1"/>
    </source>
</evidence>
<accession>A0ABW1ACR0</accession>
<dbReference type="RefSeq" id="WP_378287344.1">
    <property type="nucleotide sequence ID" value="NZ_JBHSON010000069.1"/>
</dbReference>
<comment type="caution">
    <text evidence="3">The sequence shown here is derived from an EMBL/GenBank/DDBJ whole genome shotgun (WGS) entry which is preliminary data.</text>
</comment>
<evidence type="ECO:0000313" key="4">
    <source>
        <dbReference type="Proteomes" id="UP001596074"/>
    </source>
</evidence>
<organism evidence="3 4">
    <name type="scientific">Actinomadura rugatobispora</name>
    <dbReference type="NCBI Taxonomy" id="1994"/>
    <lineage>
        <taxon>Bacteria</taxon>
        <taxon>Bacillati</taxon>
        <taxon>Actinomycetota</taxon>
        <taxon>Actinomycetes</taxon>
        <taxon>Streptosporangiales</taxon>
        <taxon>Thermomonosporaceae</taxon>
        <taxon>Actinomadura</taxon>
    </lineage>
</organism>
<feature type="domain" description="Roadblock/LAMTOR2" evidence="2">
    <location>
        <begin position="11"/>
        <end position="101"/>
    </location>
</feature>
<dbReference type="PANTHER" id="PTHR36222">
    <property type="entry name" value="SERINE PROTEASE INHIBITOR RV3364C"/>
    <property type="match status" value="1"/>
</dbReference>
<evidence type="ECO:0000259" key="2">
    <source>
        <dbReference type="SMART" id="SM00960"/>
    </source>
</evidence>
<dbReference type="EMBL" id="JBHSON010000069">
    <property type="protein sequence ID" value="MFC5751430.1"/>
    <property type="molecule type" value="Genomic_DNA"/>
</dbReference>
<protein>
    <submittedName>
        <fullName evidence="3">Roadblock/LC7 domain-containing protein</fullName>
    </submittedName>
</protein>
<dbReference type="Proteomes" id="UP001596074">
    <property type="component" value="Unassembled WGS sequence"/>
</dbReference>
<keyword evidence="4" id="KW-1185">Reference proteome</keyword>
<dbReference type="Gene3D" id="3.30.450.30">
    <property type="entry name" value="Dynein light chain 2a, cytoplasmic"/>
    <property type="match status" value="1"/>
</dbReference>
<dbReference type="InterPro" id="IPR053141">
    <property type="entry name" value="Mycobact_SerProt_Inhib_Rv3364c"/>
</dbReference>
<feature type="region of interest" description="Disordered" evidence="1">
    <location>
        <begin position="127"/>
        <end position="156"/>
    </location>
</feature>
<dbReference type="Pfam" id="PF03259">
    <property type="entry name" value="Robl_LC7"/>
    <property type="match status" value="1"/>
</dbReference>
<dbReference type="SUPFAM" id="SSF103196">
    <property type="entry name" value="Roadblock/LC7 domain"/>
    <property type="match status" value="1"/>
</dbReference>
<gene>
    <name evidence="3" type="ORF">ACFPZN_37925</name>
</gene>